<dbReference type="EC" id="4.2.1.96" evidence="3"/>
<dbReference type="GO" id="GO:0008124">
    <property type="term" value="F:4-alpha-hydroxytetrahydrobiopterin dehydratase activity"/>
    <property type="evidence" value="ECO:0007669"/>
    <property type="project" value="UniProtKB-EC"/>
</dbReference>
<dbReference type="Pfam" id="PF01329">
    <property type="entry name" value="Pterin_4a"/>
    <property type="match status" value="1"/>
</dbReference>
<reference evidence="5" key="1">
    <citation type="submission" date="2023-03" db="EMBL/GenBank/DDBJ databases">
        <title>Stygiobacter electus gen. nov., sp. nov., facultatively anaerobic thermotolerant bacterium of the class Ignavibacteria from a well of Yessentuki mineral water deposit.</title>
        <authorList>
            <person name="Podosokorskaya O.A."/>
            <person name="Elcheninov A.G."/>
            <person name="Petrova N.F."/>
            <person name="Zavarzina D.G."/>
            <person name="Kublanov I.V."/>
            <person name="Merkel A.Y."/>
        </authorList>
    </citation>
    <scope>NUCLEOTIDE SEQUENCE</scope>
    <source>
        <strain evidence="5">09-Me</strain>
    </source>
</reference>
<evidence type="ECO:0000256" key="2">
    <source>
        <dbReference type="ARBA" id="ARBA00006472"/>
    </source>
</evidence>
<dbReference type="InterPro" id="IPR036428">
    <property type="entry name" value="PCD_sf"/>
</dbReference>
<dbReference type="EMBL" id="JARGDL010000004">
    <property type="protein sequence ID" value="MDF1611376.1"/>
    <property type="molecule type" value="Genomic_DNA"/>
</dbReference>
<proteinExistence type="inferred from homology"/>
<evidence type="ECO:0000256" key="4">
    <source>
        <dbReference type="ARBA" id="ARBA00023239"/>
    </source>
</evidence>
<keyword evidence="4 5" id="KW-0456">Lyase</keyword>
<dbReference type="PANTHER" id="PTHR12599">
    <property type="entry name" value="PTERIN-4-ALPHA-CARBINOLAMINE DEHYDRATASE"/>
    <property type="match status" value="1"/>
</dbReference>
<evidence type="ECO:0000256" key="3">
    <source>
        <dbReference type="ARBA" id="ARBA00013252"/>
    </source>
</evidence>
<dbReference type="Proteomes" id="UP001221302">
    <property type="component" value="Unassembled WGS sequence"/>
</dbReference>
<sequence>MKLLTAEEINLKLAILKNWNYKNNSIQKEFTCKDFLDALALEIKIGVIAEKLDHHPDMLLHSWNKLKVTISTHSEGGVTEKDIELAKQIEKLF</sequence>
<evidence type="ECO:0000313" key="6">
    <source>
        <dbReference type="Proteomes" id="UP001221302"/>
    </source>
</evidence>
<evidence type="ECO:0000256" key="1">
    <source>
        <dbReference type="ARBA" id="ARBA00001554"/>
    </source>
</evidence>
<evidence type="ECO:0000313" key="5">
    <source>
        <dbReference type="EMBL" id="MDF1611376.1"/>
    </source>
</evidence>
<gene>
    <name evidence="5" type="ORF">P0M35_04380</name>
</gene>
<dbReference type="PANTHER" id="PTHR12599:SF0">
    <property type="entry name" value="PTERIN-4-ALPHA-CARBINOLAMINE DEHYDRATASE"/>
    <property type="match status" value="1"/>
</dbReference>
<comment type="catalytic activity">
    <reaction evidence="1">
        <text>(4aS,6R)-4a-hydroxy-L-erythro-5,6,7,8-tetrahydrobiopterin = (6R)-L-erythro-6,7-dihydrobiopterin + H2O</text>
        <dbReference type="Rhea" id="RHEA:11920"/>
        <dbReference type="ChEBI" id="CHEBI:15377"/>
        <dbReference type="ChEBI" id="CHEBI:15642"/>
        <dbReference type="ChEBI" id="CHEBI:43120"/>
        <dbReference type="EC" id="4.2.1.96"/>
    </reaction>
</comment>
<comment type="similarity">
    <text evidence="2">Belongs to the pterin-4-alpha-carbinolamine dehydratase family.</text>
</comment>
<protein>
    <recommendedName>
        <fullName evidence="3">4a-hydroxytetrahydrobiopterin dehydratase</fullName>
        <ecNumber evidence="3">4.2.1.96</ecNumber>
    </recommendedName>
</protein>
<accession>A0AAE3NWJ1</accession>
<dbReference type="CDD" id="cd00488">
    <property type="entry name" value="PCD_DCoH"/>
    <property type="match status" value="1"/>
</dbReference>
<dbReference type="InterPro" id="IPR001533">
    <property type="entry name" value="Pterin_deHydtase"/>
</dbReference>
<dbReference type="AlphaFoldDB" id="A0AAE3NWJ1"/>
<organism evidence="5 6">
    <name type="scientific">Stygiobacter electus</name>
    <dbReference type="NCBI Taxonomy" id="3032292"/>
    <lineage>
        <taxon>Bacteria</taxon>
        <taxon>Pseudomonadati</taxon>
        <taxon>Ignavibacteriota</taxon>
        <taxon>Ignavibacteria</taxon>
        <taxon>Ignavibacteriales</taxon>
        <taxon>Melioribacteraceae</taxon>
        <taxon>Stygiobacter</taxon>
    </lineage>
</organism>
<comment type="caution">
    <text evidence="5">The sequence shown here is derived from an EMBL/GenBank/DDBJ whole genome shotgun (WGS) entry which is preliminary data.</text>
</comment>
<dbReference type="NCBIfam" id="NF002017">
    <property type="entry name" value="PRK00823.1-2"/>
    <property type="match status" value="1"/>
</dbReference>
<dbReference type="GO" id="GO:0006729">
    <property type="term" value="P:tetrahydrobiopterin biosynthetic process"/>
    <property type="evidence" value="ECO:0007669"/>
    <property type="project" value="InterPro"/>
</dbReference>
<keyword evidence="6" id="KW-1185">Reference proteome</keyword>
<dbReference type="SUPFAM" id="SSF55248">
    <property type="entry name" value="PCD-like"/>
    <property type="match status" value="1"/>
</dbReference>
<dbReference type="Gene3D" id="3.30.1360.20">
    <property type="entry name" value="Transcriptional coactivator/pterin dehydratase"/>
    <property type="match status" value="1"/>
</dbReference>
<dbReference type="RefSeq" id="WP_321535143.1">
    <property type="nucleotide sequence ID" value="NZ_JARGDL010000004.1"/>
</dbReference>
<name>A0AAE3NWJ1_9BACT</name>